<dbReference type="EMBL" id="BAAACG010000008">
    <property type="protein sequence ID" value="GAA0738624.1"/>
    <property type="molecule type" value="Genomic_DNA"/>
</dbReference>
<name>A0ABP3UQR9_9CLOT</name>
<feature type="domain" description="N-acetyltransferase" evidence="1">
    <location>
        <begin position="149"/>
        <end position="290"/>
    </location>
</feature>
<dbReference type="InterPro" id="IPR036388">
    <property type="entry name" value="WH-like_DNA-bd_sf"/>
</dbReference>
<sequence>MNKAEIIRKELRLIIRELGLLNHNCLNSELTLMQAHILNYIKQNGTTPFNELTLQLGTDKASLSRTLTSLESKKFIKVEKSTTDKRIKLISLLPLGIDTMKKGDIEANKFINEILNLGDSTINNNIAKSLEDFRILTLKNNLKKDDSRIKLEKLPTNYYDNAIKLATKVFNYEQNIPEKLIPINKNSKQNWWCARVGEDIIGIVASWFENNKWHWGRFAVDIRLRGTGIGKKLALFSLKEIFNNNVDKLYIDARDITVILLKQYGCEVLGEPVDFYGEPVTPLLMKKEDFINSIKIK</sequence>
<dbReference type="PANTHER" id="PTHR33164">
    <property type="entry name" value="TRANSCRIPTIONAL REGULATOR, MARR FAMILY"/>
    <property type="match status" value="1"/>
</dbReference>
<keyword evidence="3" id="KW-1185">Reference proteome</keyword>
<proteinExistence type="predicted"/>
<accession>A0ABP3UQR9</accession>
<dbReference type="Gene3D" id="3.40.630.30">
    <property type="match status" value="1"/>
</dbReference>
<gene>
    <name evidence="2" type="ORF">GCM10008906_16230</name>
</gene>
<dbReference type="SUPFAM" id="SSF55729">
    <property type="entry name" value="Acyl-CoA N-acyltransferases (Nat)"/>
    <property type="match status" value="1"/>
</dbReference>
<evidence type="ECO:0000313" key="2">
    <source>
        <dbReference type="EMBL" id="GAA0738624.1"/>
    </source>
</evidence>
<comment type="caution">
    <text evidence="2">The sequence shown here is derived from an EMBL/GenBank/DDBJ whole genome shotgun (WGS) entry which is preliminary data.</text>
</comment>
<reference evidence="3" key="1">
    <citation type="journal article" date="2019" name="Int. J. Syst. Evol. Microbiol.">
        <title>The Global Catalogue of Microorganisms (GCM) 10K type strain sequencing project: providing services to taxonomists for standard genome sequencing and annotation.</title>
        <authorList>
            <consortium name="The Broad Institute Genomics Platform"/>
            <consortium name="The Broad Institute Genome Sequencing Center for Infectious Disease"/>
            <person name="Wu L."/>
            <person name="Ma J."/>
        </authorList>
    </citation>
    <scope>NUCLEOTIDE SEQUENCE [LARGE SCALE GENOMIC DNA]</scope>
    <source>
        <strain evidence="3">JCM 1407</strain>
    </source>
</reference>
<dbReference type="Pfam" id="PF01047">
    <property type="entry name" value="MarR"/>
    <property type="match status" value="1"/>
</dbReference>
<dbReference type="InterPro" id="IPR036390">
    <property type="entry name" value="WH_DNA-bd_sf"/>
</dbReference>
<dbReference type="Proteomes" id="UP001501510">
    <property type="component" value="Unassembled WGS sequence"/>
</dbReference>
<dbReference type="InterPro" id="IPR000835">
    <property type="entry name" value="HTH_MarR-typ"/>
</dbReference>
<dbReference type="PANTHER" id="PTHR33164:SF101">
    <property type="entry name" value="TRANSCRIPTIONAL REPRESSOR MPRA"/>
    <property type="match status" value="1"/>
</dbReference>
<dbReference type="RefSeq" id="WP_343760612.1">
    <property type="nucleotide sequence ID" value="NZ_BAAACG010000008.1"/>
</dbReference>
<protein>
    <submittedName>
        <fullName evidence="2">Bifunctional helix-turn-helix transcriptional regulator/GNAT family N-acetyltransferase</fullName>
    </submittedName>
</protein>
<dbReference type="Pfam" id="PF00583">
    <property type="entry name" value="Acetyltransf_1"/>
    <property type="match status" value="1"/>
</dbReference>
<evidence type="ECO:0000313" key="3">
    <source>
        <dbReference type="Proteomes" id="UP001501510"/>
    </source>
</evidence>
<dbReference type="InterPro" id="IPR016181">
    <property type="entry name" value="Acyl_CoA_acyltransferase"/>
</dbReference>
<dbReference type="CDD" id="cd04301">
    <property type="entry name" value="NAT_SF"/>
    <property type="match status" value="1"/>
</dbReference>
<dbReference type="SUPFAM" id="SSF46785">
    <property type="entry name" value="Winged helix' DNA-binding domain"/>
    <property type="match status" value="1"/>
</dbReference>
<evidence type="ECO:0000259" key="1">
    <source>
        <dbReference type="PROSITE" id="PS51186"/>
    </source>
</evidence>
<dbReference type="InterPro" id="IPR039422">
    <property type="entry name" value="MarR/SlyA-like"/>
</dbReference>
<dbReference type="Gene3D" id="1.10.10.10">
    <property type="entry name" value="Winged helix-like DNA-binding domain superfamily/Winged helix DNA-binding domain"/>
    <property type="match status" value="1"/>
</dbReference>
<dbReference type="SMART" id="SM00347">
    <property type="entry name" value="HTH_MARR"/>
    <property type="match status" value="1"/>
</dbReference>
<dbReference type="InterPro" id="IPR000182">
    <property type="entry name" value="GNAT_dom"/>
</dbReference>
<organism evidence="2 3">
    <name type="scientific">Clostridium oceanicum</name>
    <dbReference type="NCBI Taxonomy" id="1543"/>
    <lineage>
        <taxon>Bacteria</taxon>
        <taxon>Bacillati</taxon>
        <taxon>Bacillota</taxon>
        <taxon>Clostridia</taxon>
        <taxon>Eubacteriales</taxon>
        <taxon>Clostridiaceae</taxon>
        <taxon>Clostridium</taxon>
    </lineage>
</organism>
<dbReference type="PROSITE" id="PS51186">
    <property type="entry name" value="GNAT"/>
    <property type="match status" value="1"/>
</dbReference>